<proteinExistence type="predicted"/>
<protein>
    <submittedName>
        <fullName evidence="1">Uncharacterized protein</fullName>
    </submittedName>
</protein>
<dbReference type="Proteomes" id="UP000023152">
    <property type="component" value="Unassembled WGS sequence"/>
</dbReference>
<name>X6LVP6_RETFI</name>
<dbReference type="PANTHER" id="PTHR31513">
    <property type="entry name" value="EPHRIN TYPE-B RECEPTOR"/>
    <property type="match status" value="1"/>
</dbReference>
<gene>
    <name evidence="1" type="ORF">RFI_31980</name>
</gene>
<dbReference type="PANTHER" id="PTHR31513:SF2">
    <property type="entry name" value="MRAZ"/>
    <property type="match status" value="1"/>
</dbReference>
<accession>X6LVP6</accession>
<evidence type="ECO:0000313" key="2">
    <source>
        <dbReference type="Proteomes" id="UP000023152"/>
    </source>
</evidence>
<dbReference type="AlphaFoldDB" id="X6LVP6"/>
<keyword evidence="2" id="KW-1185">Reference proteome</keyword>
<evidence type="ECO:0000313" key="1">
    <source>
        <dbReference type="EMBL" id="ETO05416.1"/>
    </source>
</evidence>
<dbReference type="EMBL" id="ASPP01028146">
    <property type="protein sequence ID" value="ETO05416.1"/>
    <property type="molecule type" value="Genomic_DNA"/>
</dbReference>
<organism evidence="1 2">
    <name type="scientific">Reticulomyxa filosa</name>
    <dbReference type="NCBI Taxonomy" id="46433"/>
    <lineage>
        <taxon>Eukaryota</taxon>
        <taxon>Sar</taxon>
        <taxon>Rhizaria</taxon>
        <taxon>Retaria</taxon>
        <taxon>Foraminifera</taxon>
        <taxon>Monothalamids</taxon>
        <taxon>Reticulomyxidae</taxon>
        <taxon>Reticulomyxa</taxon>
    </lineage>
</organism>
<reference evidence="1 2" key="1">
    <citation type="journal article" date="2013" name="Curr. Biol.">
        <title>The Genome of the Foraminiferan Reticulomyxa filosa.</title>
        <authorList>
            <person name="Glockner G."/>
            <person name="Hulsmann N."/>
            <person name="Schleicher M."/>
            <person name="Noegel A.A."/>
            <person name="Eichinger L."/>
            <person name="Gallinger C."/>
            <person name="Pawlowski J."/>
            <person name="Sierra R."/>
            <person name="Euteneuer U."/>
            <person name="Pillet L."/>
            <person name="Moustafa A."/>
            <person name="Platzer M."/>
            <person name="Groth M."/>
            <person name="Szafranski K."/>
            <person name="Schliwa M."/>
        </authorList>
    </citation>
    <scope>NUCLEOTIDE SEQUENCE [LARGE SCALE GENOMIC DNA]</scope>
</reference>
<sequence>MRHRTLEKGGATYGEKTLLKEICFGSGGGSVGIYFGGSGGGIIELIIQQQLINYGSIQSNGGDGSISGGGGSGGSISIELQYQCKNPHIYYRPPHQFHQNKLEQNFGTIKCIGGNQNRMNKGGKGRITIYGIELSSNDIKNIDPKPFNSRHK</sequence>
<comment type="caution">
    <text evidence="1">The sequence shown here is derived from an EMBL/GenBank/DDBJ whole genome shotgun (WGS) entry which is preliminary data.</text>
</comment>